<sequence length="93" mass="10561">MEIVKQGPMRRKPILMPLAMIEKVNSMAQKNNISFAEVVRNAVDAFHSQSTIEEDALLESLADTMIETTKNLVGRIDELEARINKTHAILERR</sequence>
<evidence type="ECO:0000313" key="1">
    <source>
        <dbReference type="EMBL" id="PIE62877.1"/>
    </source>
</evidence>
<evidence type="ECO:0008006" key="3">
    <source>
        <dbReference type="Google" id="ProtNLM"/>
    </source>
</evidence>
<comment type="caution">
    <text evidence="1">The sequence shown here is derived from an EMBL/GenBank/DDBJ whole genome shotgun (WGS) entry which is preliminary data.</text>
</comment>
<reference evidence="1 2" key="1">
    <citation type="submission" date="2017-10" db="EMBL/GenBank/DDBJ databases">
        <title>Novel microbial diversity and functional potential in the marine mammal oral microbiome.</title>
        <authorList>
            <person name="Dudek N.K."/>
            <person name="Sun C.L."/>
            <person name="Burstein D."/>
            <person name="Kantor R.S."/>
            <person name="Aliaga Goltsman D.S."/>
            <person name="Bik E.M."/>
            <person name="Thomas B.C."/>
            <person name="Banfield J.F."/>
            <person name="Relman D.A."/>
        </authorList>
    </citation>
    <scope>NUCLEOTIDE SEQUENCE [LARGE SCALE GENOMIC DNA]</scope>
    <source>
        <strain evidence="1">DOLJORAL78_47_202</strain>
    </source>
</reference>
<name>A0A2G6MS15_9BACT</name>
<gene>
    <name evidence="1" type="ORF">CSA25_03000</name>
</gene>
<organism evidence="1 2">
    <name type="scientific">Desulfobacter postgatei</name>
    <dbReference type="NCBI Taxonomy" id="2293"/>
    <lineage>
        <taxon>Bacteria</taxon>
        <taxon>Pseudomonadati</taxon>
        <taxon>Thermodesulfobacteriota</taxon>
        <taxon>Desulfobacteria</taxon>
        <taxon>Desulfobacterales</taxon>
        <taxon>Desulfobacteraceae</taxon>
        <taxon>Desulfobacter</taxon>
    </lineage>
</organism>
<dbReference type="AlphaFoldDB" id="A0A2G6MS15"/>
<dbReference type="EMBL" id="PDTI01000026">
    <property type="protein sequence ID" value="PIE62877.1"/>
    <property type="molecule type" value="Genomic_DNA"/>
</dbReference>
<evidence type="ECO:0000313" key="2">
    <source>
        <dbReference type="Proteomes" id="UP000231203"/>
    </source>
</evidence>
<dbReference type="Proteomes" id="UP000231203">
    <property type="component" value="Unassembled WGS sequence"/>
</dbReference>
<accession>A0A2G6MS15</accession>
<proteinExistence type="predicted"/>
<protein>
    <recommendedName>
        <fullName evidence="3">CopG family transcriptional regulator</fullName>
    </recommendedName>
</protein>